<proteinExistence type="predicted"/>
<dbReference type="AlphaFoldDB" id="A0AA39L8M0"/>
<feature type="region of interest" description="Disordered" evidence="1">
    <location>
        <begin position="432"/>
        <end position="457"/>
    </location>
</feature>
<feature type="compositionally biased region" description="Polar residues" evidence="1">
    <location>
        <begin position="228"/>
        <end position="239"/>
    </location>
</feature>
<feature type="compositionally biased region" description="Polar residues" evidence="1">
    <location>
        <begin position="9"/>
        <end position="20"/>
    </location>
</feature>
<comment type="caution">
    <text evidence="2">The sequence shown here is derived from an EMBL/GenBank/DDBJ whole genome shotgun (WGS) entry which is preliminary data.</text>
</comment>
<reference evidence="2" key="1">
    <citation type="submission" date="2022-10" db="EMBL/GenBank/DDBJ databases">
        <title>Determination and structural analysis of whole genome sequence of Sarocladium strictum F4-1.</title>
        <authorList>
            <person name="Hu L."/>
            <person name="Jiang Y."/>
        </authorList>
    </citation>
    <scope>NUCLEOTIDE SEQUENCE</scope>
    <source>
        <strain evidence="2">F4-1</strain>
    </source>
</reference>
<dbReference type="EMBL" id="JAPDFR010000003">
    <property type="protein sequence ID" value="KAK0387980.1"/>
    <property type="molecule type" value="Genomic_DNA"/>
</dbReference>
<sequence length="457" mass="49301">MLSRIRQPGPQSRSRFQEGSMNDRASAAPPVQFLEKEENVPPSSYYDDVEYQQQRYHIPRKPVRAQPHTATIRAVGDDEACDYISKPQAKEKTASKKSSRIFGQVWDGVFGMLSGKSGSSNGSSNGNSGRKKTPSMMSTASTATSTSARGRNSKEFKVDELRARLQQNDPANRPSKEDVLQSYQELVASGFFSSHAIQSTRHSRPGTAKSNTPAPTGDQRPASPPQWPLSTPSKQRPSNHQLLQQHQPHTLSPIPMTPGSAGSRGTKRAAATEEDDDDQDPAPRSGSKKLRKSASRDVSGAGPRLRSVGSRRILSRRSFSGAPSKGQASHSPPQALVTVAGPLQPTASPGKLTKRCPPPATTGRPSIRAPLPVPGRSSSSCHQASRGRNVSENVAAYVASDLDTRVLRPRRSALTGAEIRSVVPDVHRGIPGVPAIPPEFTYGEDREVGGPWRGLRR</sequence>
<gene>
    <name evidence="2" type="ORF">NLU13_4224</name>
</gene>
<organism evidence="2 3">
    <name type="scientific">Sarocladium strictum</name>
    <name type="common">Black bundle disease fungus</name>
    <name type="synonym">Acremonium strictum</name>
    <dbReference type="NCBI Taxonomy" id="5046"/>
    <lineage>
        <taxon>Eukaryota</taxon>
        <taxon>Fungi</taxon>
        <taxon>Dikarya</taxon>
        <taxon>Ascomycota</taxon>
        <taxon>Pezizomycotina</taxon>
        <taxon>Sordariomycetes</taxon>
        <taxon>Hypocreomycetidae</taxon>
        <taxon>Hypocreales</taxon>
        <taxon>Sarocladiaceae</taxon>
        <taxon>Sarocladium</taxon>
    </lineage>
</organism>
<feature type="region of interest" description="Disordered" evidence="1">
    <location>
        <begin position="115"/>
        <end position="154"/>
    </location>
</feature>
<feature type="compositionally biased region" description="Low complexity" evidence="1">
    <location>
        <begin position="115"/>
        <end position="148"/>
    </location>
</feature>
<evidence type="ECO:0000256" key="1">
    <source>
        <dbReference type="SAM" id="MobiDB-lite"/>
    </source>
</evidence>
<evidence type="ECO:0000313" key="3">
    <source>
        <dbReference type="Proteomes" id="UP001175261"/>
    </source>
</evidence>
<name>A0AA39L8M0_SARSR</name>
<accession>A0AA39L8M0</accession>
<dbReference type="Proteomes" id="UP001175261">
    <property type="component" value="Unassembled WGS sequence"/>
</dbReference>
<feature type="region of interest" description="Disordered" evidence="1">
    <location>
        <begin position="197"/>
        <end position="390"/>
    </location>
</feature>
<keyword evidence="3" id="KW-1185">Reference proteome</keyword>
<feature type="compositionally biased region" description="Polar residues" evidence="1">
    <location>
        <begin position="376"/>
        <end position="390"/>
    </location>
</feature>
<feature type="region of interest" description="Disordered" evidence="1">
    <location>
        <begin position="1"/>
        <end position="44"/>
    </location>
</feature>
<protein>
    <submittedName>
        <fullName evidence="2">Uncharacterized protein</fullName>
    </submittedName>
</protein>
<evidence type="ECO:0000313" key="2">
    <source>
        <dbReference type="EMBL" id="KAK0387980.1"/>
    </source>
</evidence>